<evidence type="ECO:0000313" key="2">
    <source>
        <dbReference type="WBParaSite" id="sdigi.contig15.g1472.t1"/>
    </source>
</evidence>
<dbReference type="AlphaFoldDB" id="A0A915PKJ5"/>
<organism evidence="1 2">
    <name type="scientific">Setaria digitata</name>
    <dbReference type="NCBI Taxonomy" id="48799"/>
    <lineage>
        <taxon>Eukaryota</taxon>
        <taxon>Metazoa</taxon>
        <taxon>Ecdysozoa</taxon>
        <taxon>Nematoda</taxon>
        <taxon>Chromadorea</taxon>
        <taxon>Rhabditida</taxon>
        <taxon>Spirurina</taxon>
        <taxon>Spiruromorpha</taxon>
        <taxon>Filarioidea</taxon>
        <taxon>Setariidae</taxon>
        <taxon>Setaria</taxon>
    </lineage>
</organism>
<dbReference type="WBParaSite" id="sdigi.contig15.g1472.t1">
    <property type="protein sequence ID" value="sdigi.contig15.g1472.t1"/>
    <property type="gene ID" value="sdigi.contig15.g1472"/>
</dbReference>
<protein>
    <submittedName>
        <fullName evidence="2">Uncharacterized protein</fullName>
    </submittedName>
</protein>
<keyword evidence="1" id="KW-1185">Reference proteome</keyword>
<proteinExistence type="predicted"/>
<accession>A0A915PKJ5</accession>
<dbReference type="Proteomes" id="UP000887581">
    <property type="component" value="Unplaced"/>
</dbReference>
<reference evidence="2" key="1">
    <citation type="submission" date="2022-11" db="UniProtKB">
        <authorList>
            <consortium name="WormBaseParasite"/>
        </authorList>
    </citation>
    <scope>IDENTIFICATION</scope>
</reference>
<evidence type="ECO:0000313" key="1">
    <source>
        <dbReference type="Proteomes" id="UP000887581"/>
    </source>
</evidence>
<name>A0A915PKJ5_9BILA</name>
<sequence length="64" mass="6548">MRCDDEGGKRSAVASRLLPAEGTVNLPSRAREFSGASVVSSAVFLEAGVVSEDGKKGSLVIIAV</sequence>